<dbReference type="PATRIC" id="fig|1122985.7.peg.2976"/>
<keyword evidence="2" id="KW-1185">Reference proteome</keyword>
<evidence type="ECO:0000313" key="2">
    <source>
        <dbReference type="Proteomes" id="UP000027442"/>
    </source>
</evidence>
<dbReference type="Proteomes" id="UP000027442">
    <property type="component" value="Unassembled WGS sequence"/>
</dbReference>
<proteinExistence type="predicted"/>
<name>A0A069QMI4_HOYLO</name>
<gene>
    <name evidence="1" type="ORF">HMPREF1991_02879</name>
</gene>
<dbReference type="HOGENOM" id="CLU_3314657_0_0_10"/>
<accession>A0A069QMI4</accession>
<dbReference type="EMBL" id="JNGW01000124">
    <property type="protein sequence ID" value="KDR51046.1"/>
    <property type="molecule type" value="Genomic_DNA"/>
</dbReference>
<dbReference type="AlphaFoldDB" id="A0A069QMI4"/>
<evidence type="ECO:0000313" key="1">
    <source>
        <dbReference type="EMBL" id="KDR51046.1"/>
    </source>
</evidence>
<protein>
    <submittedName>
        <fullName evidence="1">Uncharacterized protein</fullName>
    </submittedName>
</protein>
<organism evidence="1 2">
    <name type="scientific">Hoylesella loescheii DSM 19665 = JCM 12249 = ATCC 15930</name>
    <dbReference type="NCBI Taxonomy" id="1122985"/>
    <lineage>
        <taxon>Bacteria</taxon>
        <taxon>Pseudomonadati</taxon>
        <taxon>Bacteroidota</taxon>
        <taxon>Bacteroidia</taxon>
        <taxon>Bacteroidales</taxon>
        <taxon>Prevotellaceae</taxon>
        <taxon>Hoylesella</taxon>
    </lineage>
</organism>
<reference evidence="1 2" key="1">
    <citation type="submission" date="2013-08" db="EMBL/GenBank/DDBJ databases">
        <authorList>
            <person name="Weinstock G."/>
            <person name="Sodergren E."/>
            <person name="Wylie T."/>
            <person name="Fulton L."/>
            <person name="Fulton R."/>
            <person name="Fronick C."/>
            <person name="O'Laughlin M."/>
            <person name="Godfrey J."/>
            <person name="Miner T."/>
            <person name="Herter B."/>
            <person name="Appelbaum E."/>
            <person name="Cordes M."/>
            <person name="Lek S."/>
            <person name="Wollam A."/>
            <person name="Pepin K.H."/>
            <person name="Palsikar V.B."/>
            <person name="Mitreva M."/>
            <person name="Wilson R.K."/>
        </authorList>
    </citation>
    <scope>NUCLEOTIDE SEQUENCE [LARGE SCALE GENOMIC DNA]</scope>
    <source>
        <strain evidence="1 2">ATCC 15930</strain>
    </source>
</reference>
<sequence length="39" mass="4490">MNQQGNRCAVVGEIVIRFLVHLAQKAWYLIPNAHKMLRA</sequence>
<comment type="caution">
    <text evidence="1">The sequence shown here is derived from an EMBL/GenBank/DDBJ whole genome shotgun (WGS) entry which is preliminary data.</text>
</comment>